<evidence type="ECO:0000256" key="1">
    <source>
        <dbReference type="SAM" id="MobiDB-lite"/>
    </source>
</evidence>
<reference evidence="2" key="1">
    <citation type="journal article" date="2019" name="Environ. Microbiol.">
        <title>Fungal ecological strategies reflected in gene transcription - a case study of two litter decomposers.</title>
        <authorList>
            <person name="Barbi F."/>
            <person name="Kohler A."/>
            <person name="Barry K."/>
            <person name="Baskaran P."/>
            <person name="Daum C."/>
            <person name="Fauchery L."/>
            <person name="Ihrmark K."/>
            <person name="Kuo A."/>
            <person name="LaButti K."/>
            <person name="Lipzen A."/>
            <person name="Morin E."/>
            <person name="Grigoriev I.V."/>
            <person name="Henrissat B."/>
            <person name="Lindahl B."/>
            <person name="Martin F."/>
        </authorList>
    </citation>
    <scope>NUCLEOTIDE SEQUENCE</scope>
    <source>
        <strain evidence="2">JB14</strain>
    </source>
</reference>
<gene>
    <name evidence="2" type="ORF">BT96DRAFT_1005898</name>
</gene>
<sequence>MLETSTVRNHCLNCGKTTSEIKETFAFEVVQPLGESMPCGFCGLSGQDCCKHAIVYNAVRNGSNATPCCNIPIICPLCQPLDKIQGARAYKAVWLYNWSEHAASKHAEYASPRNPSGLPLPYRTWKHVEILPSEYTAIGLPVPSFSGFIAPTAEELEETLIRGTKRRATAADSSKPKRGKSKR</sequence>
<organism evidence="2 3">
    <name type="scientific">Gymnopus androsaceus JB14</name>
    <dbReference type="NCBI Taxonomy" id="1447944"/>
    <lineage>
        <taxon>Eukaryota</taxon>
        <taxon>Fungi</taxon>
        <taxon>Dikarya</taxon>
        <taxon>Basidiomycota</taxon>
        <taxon>Agaricomycotina</taxon>
        <taxon>Agaricomycetes</taxon>
        <taxon>Agaricomycetidae</taxon>
        <taxon>Agaricales</taxon>
        <taxon>Marasmiineae</taxon>
        <taxon>Omphalotaceae</taxon>
        <taxon>Gymnopus</taxon>
    </lineage>
</organism>
<protein>
    <submittedName>
        <fullName evidence="2">Uncharacterized protein</fullName>
    </submittedName>
</protein>
<evidence type="ECO:0000313" key="3">
    <source>
        <dbReference type="Proteomes" id="UP000799118"/>
    </source>
</evidence>
<dbReference type="AlphaFoldDB" id="A0A6A4GMB6"/>
<dbReference type="OrthoDB" id="2907197at2759"/>
<name>A0A6A4GMB6_9AGAR</name>
<keyword evidence="3" id="KW-1185">Reference proteome</keyword>
<proteinExistence type="predicted"/>
<feature type="region of interest" description="Disordered" evidence="1">
    <location>
        <begin position="160"/>
        <end position="183"/>
    </location>
</feature>
<accession>A0A6A4GMB6</accession>
<dbReference type="Proteomes" id="UP000799118">
    <property type="component" value="Unassembled WGS sequence"/>
</dbReference>
<evidence type="ECO:0000313" key="2">
    <source>
        <dbReference type="EMBL" id="KAE9386616.1"/>
    </source>
</evidence>
<dbReference type="EMBL" id="ML769862">
    <property type="protein sequence ID" value="KAE9386616.1"/>
    <property type="molecule type" value="Genomic_DNA"/>
</dbReference>